<dbReference type="EMBL" id="LNJB01000036">
    <property type="protein sequence ID" value="KYC52833.1"/>
    <property type="molecule type" value="Genomic_DNA"/>
</dbReference>
<dbReference type="Proteomes" id="UP000092420">
    <property type="component" value="Unassembled WGS sequence"/>
</dbReference>
<dbReference type="InterPro" id="IPR013320">
    <property type="entry name" value="ConA-like_dom_sf"/>
</dbReference>
<dbReference type="Gene3D" id="2.60.120.200">
    <property type="match status" value="1"/>
</dbReference>
<accession>A0A150J6F8</accession>
<reference evidence="1 2" key="1">
    <citation type="journal article" date="2016" name="ISME J.">
        <title>Chasing the elusive Euryarchaeota class WSA2: genomes reveal a uniquely fastidious methyl-reducing methanogen.</title>
        <authorList>
            <person name="Nobu M.K."/>
            <person name="Narihiro T."/>
            <person name="Kuroda K."/>
            <person name="Mei R."/>
            <person name="Liu W.T."/>
        </authorList>
    </citation>
    <scope>NUCLEOTIDE SEQUENCE [LARGE SCALE GENOMIC DNA]</scope>
    <source>
        <strain evidence="1">ADurb1013_Bin02101</strain>
    </source>
</reference>
<comment type="caution">
    <text evidence="1">The sequence shown here is derived from an EMBL/GenBank/DDBJ whole genome shotgun (WGS) entry which is preliminary data.</text>
</comment>
<sequence>MGRAILIGVIILTVTFTAITVGVQKRVSNIPDQITESIDFMNSKNLRDFALTYSLKKAYELDDNEDWHLAGFLRERLNVDFSDKLSDFFGGTIDSIRYTALNPAGDSIRISSFITQHIGKGVKAFETEAMVKFEIEEHPKSEIFGFDFDESDPNLVFDGSNNNNNGILGNGVTNYKPTRTVGKNGSALDFDGDNDYVYVGDELIEPDGDELTVGTWVNFSNTNTDWGMLAAEKKSSSDHDPIWSVRARKIAGIKIFGIVLVPTTIKVAFDIYNGGGSYGYTEVDISKNEYEININSWHYVVATYREVGDATALISISIADLPNDNKRTKLTTKWQGRTDESYVTVGGDIYQSTYTGFLSNLLNEVINRINCTDTKLDEVKILNEALDDDDIQDLVSLGGIKDLRLAYWIQ</sequence>
<protein>
    <recommendedName>
        <fullName evidence="3">LamG domain-containing protein</fullName>
    </recommendedName>
</protein>
<organism evidence="1 2">
    <name type="scientific">Candidatus Methanofastidiosum methylothiophilum</name>
    <dbReference type="NCBI Taxonomy" id="1705564"/>
    <lineage>
        <taxon>Archaea</taxon>
        <taxon>Methanobacteriati</taxon>
        <taxon>Methanobacteriota</taxon>
        <taxon>Stenosarchaea group</taxon>
        <taxon>Candidatus Methanofastidiosia</taxon>
        <taxon>Candidatus Methanofastidiosales</taxon>
        <taxon>Candidatus Methanofastidiosaceae</taxon>
        <taxon>Candidatus Methanofastidiosum</taxon>
    </lineage>
</organism>
<proteinExistence type="predicted"/>
<dbReference type="AlphaFoldDB" id="A0A150J6F8"/>
<evidence type="ECO:0000313" key="1">
    <source>
        <dbReference type="EMBL" id="KYC52833.1"/>
    </source>
</evidence>
<name>A0A150J6F8_9EURY</name>
<gene>
    <name evidence="1" type="ORF">AN188_01551</name>
</gene>
<dbReference type="SUPFAM" id="SSF49899">
    <property type="entry name" value="Concanavalin A-like lectins/glucanases"/>
    <property type="match status" value="1"/>
</dbReference>
<evidence type="ECO:0008006" key="3">
    <source>
        <dbReference type="Google" id="ProtNLM"/>
    </source>
</evidence>
<evidence type="ECO:0000313" key="2">
    <source>
        <dbReference type="Proteomes" id="UP000092420"/>
    </source>
</evidence>